<dbReference type="Proteomes" id="UP000193926">
    <property type="component" value="Unassembled WGS sequence"/>
</dbReference>
<proteinExistence type="predicted"/>
<dbReference type="RefSeq" id="WP_085641635.1">
    <property type="nucleotide sequence ID" value="NZ_JFKC01000048.1"/>
</dbReference>
<dbReference type="AlphaFoldDB" id="A0A1X4N866"/>
<keyword evidence="2" id="KW-0732">Signal</keyword>
<evidence type="ECO:0000256" key="1">
    <source>
        <dbReference type="SAM" id="MobiDB-lite"/>
    </source>
</evidence>
<dbReference type="EMBL" id="JFKC01000048">
    <property type="protein sequence ID" value="OSQ42450.1"/>
    <property type="molecule type" value="Genomic_DNA"/>
</dbReference>
<name>A0A1X4N866_9RHOB</name>
<organism evidence="3 4">
    <name type="scientific">Marivita geojedonensis</name>
    <dbReference type="NCBI Taxonomy" id="1123756"/>
    <lineage>
        <taxon>Bacteria</taxon>
        <taxon>Pseudomonadati</taxon>
        <taxon>Pseudomonadota</taxon>
        <taxon>Alphaproteobacteria</taxon>
        <taxon>Rhodobacterales</taxon>
        <taxon>Roseobacteraceae</taxon>
        <taxon>Marivita</taxon>
    </lineage>
</organism>
<evidence type="ECO:0000313" key="4">
    <source>
        <dbReference type="Proteomes" id="UP000193926"/>
    </source>
</evidence>
<protein>
    <submittedName>
        <fullName evidence="3">Uncharacterized protein</fullName>
    </submittedName>
</protein>
<evidence type="ECO:0000256" key="2">
    <source>
        <dbReference type="SAM" id="SignalP"/>
    </source>
</evidence>
<keyword evidence="4" id="KW-1185">Reference proteome</keyword>
<accession>A0A1X4N866</accession>
<evidence type="ECO:0000313" key="3">
    <source>
        <dbReference type="EMBL" id="OSQ42450.1"/>
    </source>
</evidence>
<reference evidence="3 4" key="1">
    <citation type="submission" date="2014-03" db="EMBL/GenBank/DDBJ databases">
        <title>The draft genome sequence of Marivita geojedonensis KCTC 23882.</title>
        <authorList>
            <person name="Lai Q."/>
            <person name="Shao Z."/>
        </authorList>
    </citation>
    <scope>NUCLEOTIDE SEQUENCE [LARGE SCALE GENOMIC DNA]</scope>
    <source>
        <strain evidence="3 4">DPG-138</strain>
    </source>
</reference>
<feature type="signal peptide" evidence="2">
    <location>
        <begin position="1"/>
        <end position="22"/>
    </location>
</feature>
<sequence>MKKPLLVLTAALVFASSPFALKAEEAEPEQQLILPLLLEDQAEKKRPKSKYTPAPSESFGDNCDYQPLNS</sequence>
<comment type="caution">
    <text evidence="3">The sequence shown here is derived from an EMBL/GenBank/DDBJ whole genome shotgun (WGS) entry which is preliminary data.</text>
</comment>
<gene>
    <name evidence="3" type="ORF">MGEO_20550</name>
</gene>
<feature type="region of interest" description="Disordered" evidence="1">
    <location>
        <begin position="43"/>
        <end position="70"/>
    </location>
</feature>
<feature type="chain" id="PRO_5010857966" evidence="2">
    <location>
        <begin position="23"/>
        <end position="70"/>
    </location>
</feature>